<evidence type="ECO:0000256" key="4">
    <source>
        <dbReference type="ARBA" id="ARBA00022452"/>
    </source>
</evidence>
<keyword evidence="14" id="KW-1185">Reference proteome</keyword>
<evidence type="ECO:0000313" key="13">
    <source>
        <dbReference type="EMBL" id="KGD70351.1"/>
    </source>
</evidence>
<dbReference type="STRING" id="642227.HA49_20680"/>
<keyword evidence="4" id="KW-1134">Transmembrane beta strand</keyword>
<dbReference type="AlphaFoldDB" id="A0A095T082"/>
<evidence type="ECO:0000256" key="10">
    <source>
        <dbReference type="SAM" id="SignalP"/>
    </source>
</evidence>
<evidence type="ECO:0000259" key="12">
    <source>
        <dbReference type="Pfam" id="PF13954"/>
    </source>
</evidence>
<dbReference type="Pfam" id="PF13953">
    <property type="entry name" value="PapC_C"/>
    <property type="match status" value="1"/>
</dbReference>
<feature type="signal peptide" evidence="10">
    <location>
        <begin position="1"/>
        <end position="26"/>
    </location>
</feature>
<evidence type="ECO:0000313" key="14">
    <source>
        <dbReference type="Proteomes" id="UP000029577"/>
    </source>
</evidence>
<keyword evidence="8" id="KW-0472">Membrane</keyword>
<feature type="domain" description="PapC N-terminal" evidence="12">
    <location>
        <begin position="28"/>
        <end position="163"/>
    </location>
</feature>
<evidence type="ECO:0000256" key="7">
    <source>
        <dbReference type="ARBA" id="ARBA00022729"/>
    </source>
</evidence>
<accession>A0A095T082</accession>
<dbReference type="GO" id="GO:0009279">
    <property type="term" value="C:cell outer membrane"/>
    <property type="evidence" value="ECO:0007669"/>
    <property type="project" value="UniProtKB-SubCell"/>
</dbReference>
<reference evidence="13" key="1">
    <citation type="submission" date="2014-12" db="EMBL/GenBank/DDBJ databases">
        <title>The draft genome of the Tatumella morbirosei type strain, LMG23360T isolated from pineapple rot.</title>
        <authorList>
            <person name="Smits T.H."/>
            <person name="Palmer M."/>
            <person name="Venter S.N."/>
            <person name="Duffy B."/>
            <person name="Steenkamp E.T."/>
            <person name="Chan W.Y."/>
            <person name="Coutinho T.A."/>
            <person name="Coetzee M.P."/>
            <person name="De Maayer P."/>
        </authorList>
    </citation>
    <scope>NUCLEOTIDE SEQUENCE [LARGE SCALE GENOMIC DNA]</scope>
    <source>
        <strain evidence="13">LMG 23360</strain>
    </source>
</reference>
<dbReference type="Proteomes" id="UP000029577">
    <property type="component" value="Unassembled WGS sequence"/>
</dbReference>
<keyword evidence="6" id="KW-0812">Transmembrane</keyword>
<dbReference type="EMBL" id="JPKR02000005">
    <property type="protein sequence ID" value="KGD70351.1"/>
    <property type="molecule type" value="Genomic_DNA"/>
</dbReference>
<dbReference type="InterPro" id="IPR025885">
    <property type="entry name" value="PapC_N"/>
</dbReference>
<organism evidence="13 14">
    <name type="scientific">Tatumella morbirosei</name>
    <dbReference type="NCBI Taxonomy" id="642227"/>
    <lineage>
        <taxon>Bacteria</taxon>
        <taxon>Pseudomonadati</taxon>
        <taxon>Pseudomonadota</taxon>
        <taxon>Gammaproteobacteria</taxon>
        <taxon>Enterobacterales</taxon>
        <taxon>Erwiniaceae</taxon>
        <taxon>Tatumella</taxon>
    </lineage>
</organism>
<dbReference type="Gene3D" id="2.60.40.2070">
    <property type="match status" value="1"/>
</dbReference>
<evidence type="ECO:0000256" key="3">
    <source>
        <dbReference type="ARBA" id="ARBA00022448"/>
    </source>
</evidence>
<keyword evidence="7 10" id="KW-0732">Signal</keyword>
<dbReference type="FunFam" id="2.60.40.3110:FF:000001">
    <property type="entry name" value="Putative fimbrial outer membrane usher"/>
    <property type="match status" value="1"/>
</dbReference>
<comment type="subcellular location">
    <subcellularLocation>
        <location evidence="1">Cell outer membrane</location>
        <topology evidence="1">Multi-pass membrane protein</topology>
    </subcellularLocation>
</comment>
<dbReference type="GO" id="GO:0015473">
    <property type="term" value="F:fimbrial usher porin activity"/>
    <property type="evidence" value="ECO:0007669"/>
    <property type="project" value="InterPro"/>
</dbReference>
<dbReference type="InterPro" id="IPR043142">
    <property type="entry name" value="PapC-like_C_sf"/>
</dbReference>
<comment type="caution">
    <text evidence="13">The sequence shown here is derived from an EMBL/GenBank/DDBJ whole genome shotgun (WGS) entry which is preliminary data.</text>
</comment>
<dbReference type="eggNOG" id="COG3188">
    <property type="taxonomic scope" value="Bacteria"/>
</dbReference>
<feature type="domain" description="PapC-like C-terminal" evidence="11">
    <location>
        <begin position="768"/>
        <end position="828"/>
    </location>
</feature>
<dbReference type="FunFam" id="2.60.40.2610:FF:000001">
    <property type="entry name" value="Outer membrane fimbrial usher protein"/>
    <property type="match status" value="1"/>
</dbReference>
<evidence type="ECO:0000256" key="5">
    <source>
        <dbReference type="ARBA" id="ARBA00022558"/>
    </source>
</evidence>
<dbReference type="InterPro" id="IPR037224">
    <property type="entry name" value="PapC_N_sf"/>
</dbReference>
<dbReference type="Gene3D" id="2.60.40.2610">
    <property type="entry name" value="Outer membrane usher protein FimD, plug domain"/>
    <property type="match status" value="1"/>
</dbReference>
<dbReference type="InterPro" id="IPR025949">
    <property type="entry name" value="PapC-like_C"/>
</dbReference>
<dbReference type="SUPFAM" id="SSF141729">
    <property type="entry name" value="FimD N-terminal domain-like"/>
    <property type="match status" value="1"/>
</dbReference>
<evidence type="ECO:0000256" key="6">
    <source>
        <dbReference type="ARBA" id="ARBA00022692"/>
    </source>
</evidence>
<evidence type="ECO:0000256" key="9">
    <source>
        <dbReference type="ARBA" id="ARBA00023237"/>
    </source>
</evidence>
<evidence type="ECO:0000256" key="1">
    <source>
        <dbReference type="ARBA" id="ARBA00004571"/>
    </source>
</evidence>
<evidence type="ECO:0000259" key="11">
    <source>
        <dbReference type="Pfam" id="PF13953"/>
    </source>
</evidence>
<comment type="similarity">
    <text evidence="2">Belongs to the fimbrial export usher family.</text>
</comment>
<evidence type="ECO:0000256" key="2">
    <source>
        <dbReference type="ARBA" id="ARBA00008064"/>
    </source>
</evidence>
<name>A0A095T082_9GAMM</name>
<keyword evidence="3" id="KW-0813">Transport</keyword>
<dbReference type="RefSeq" id="WP_038023717.1">
    <property type="nucleotide sequence ID" value="NZ_JPKR02000005.1"/>
</dbReference>
<feature type="chain" id="PRO_5001909710" evidence="10">
    <location>
        <begin position="27"/>
        <end position="852"/>
    </location>
</feature>
<keyword evidence="5" id="KW-1029">Fimbrium biogenesis</keyword>
<dbReference type="Pfam" id="PF13954">
    <property type="entry name" value="PapC_N"/>
    <property type="match status" value="1"/>
</dbReference>
<dbReference type="PANTHER" id="PTHR30451:SF21">
    <property type="entry name" value="FIMBRIAL USHER DOMAIN-CONTAINING PROTEIN YDET-RELATED"/>
    <property type="match status" value="1"/>
</dbReference>
<proteinExistence type="inferred from homology"/>
<keyword evidence="9" id="KW-0998">Cell outer membrane</keyword>
<dbReference type="Gene3D" id="3.10.20.410">
    <property type="match status" value="1"/>
</dbReference>
<dbReference type="GO" id="GO:0009297">
    <property type="term" value="P:pilus assembly"/>
    <property type="evidence" value="ECO:0007669"/>
    <property type="project" value="InterPro"/>
</dbReference>
<dbReference type="Gene3D" id="2.60.40.3110">
    <property type="match status" value="1"/>
</dbReference>
<dbReference type="Pfam" id="PF00577">
    <property type="entry name" value="Usher"/>
    <property type="match status" value="1"/>
</dbReference>
<evidence type="ECO:0000256" key="8">
    <source>
        <dbReference type="ARBA" id="ARBA00023136"/>
    </source>
</evidence>
<dbReference type="InterPro" id="IPR000015">
    <property type="entry name" value="Fimb_usher"/>
</dbReference>
<protein>
    <submittedName>
        <fullName evidence="13">Fimbrial protein</fullName>
    </submittedName>
</protein>
<gene>
    <name evidence="13" type="ORF">HA49_20680</name>
</gene>
<dbReference type="InterPro" id="IPR042186">
    <property type="entry name" value="FimD_plug_dom"/>
</dbReference>
<sequence length="852" mass="92690">MKKKIFRSLPLVVALPRMFVISAASAEEFNMQFVHGAANMNTAREVSVGDSIQPGTYPFDIYLNSEKIDSLSVTFIRNDNGVEPCFSAEQLHNYGIILPAPVAGQQCVDLKKLIPDGKVEPDITRQRIDLTIPQTSMTVVPKGSIPTRLWDEGVNAGFVNYNLDYSKNSYHGSSSASSNEYTYLSLSNGLNLGRWRLRENGNYTHDNTSGSHWNNISSWAETDIISMRSRFLVGQSSTSNSVFDSIQFRGVKLSSVDDMLPDSMRNYAPVVRGVASSNARVTIRQNGYLVYSTTVPPGPFAIHDIYPNTSGTLYVTVTEADGSSHQFTVAYSSVANMLREGLWNYEVTAGRYHDGTGGYNPDFIQGTVARGISHNLTPYGGVLIADNYQSAVAGIGSSLGAFGAVSLDGSYAKTNLASGGTKQGQSYRILYAKSLNELGTDFRLAGYRYSTSGYYDFNDAVQERREWKNGQYESDYIDPNDVATGTPGWAQTNNATYYSNVYANKRQRMEVSINQSLNGYGSIYMNANQQTYWGTSEKTRTVQVGYSNSWKGASYGVYWQSTRSQYGYSDNSVNVTLSIPLVINSNNNVIVSTTQLAHDQQSGDSYNTGVSGTLLNDNRLSYGVSTGHTQSGGQNSSANLSYDGSKGNINGSYSYSSDYTQSSLGASGGLVVHSGGVTLSQPLGDTFVIVKAKDAQGVGVLNSPGVKVDRFGYAIVNNVTPYRYNTIALDTEQMRPGLDIPQSIIQTVPTEKAIVRVNFNTFYGHSLLIHSRLADNSFPQIGASVFNSQGRNSGTVGMNGDLYVAGIAAGDKLTVKWGDGPADKCYLQIPAKLDAQTKTMGYQELTLTCQRP</sequence>
<dbReference type="PANTHER" id="PTHR30451">
    <property type="entry name" value="OUTER MEMBRANE USHER PROTEIN"/>
    <property type="match status" value="1"/>
</dbReference>